<protein>
    <submittedName>
        <fullName evidence="1">Uncharacterized protein</fullName>
    </submittedName>
</protein>
<dbReference type="AlphaFoldDB" id="A0A2P2NVU3"/>
<proteinExistence type="predicted"/>
<name>A0A2P2NVU3_RHIMU</name>
<dbReference type="EMBL" id="GGEC01065987">
    <property type="protein sequence ID" value="MBX46471.1"/>
    <property type="molecule type" value="Transcribed_RNA"/>
</dbReference>
<sequence>MITKQNWTSASDLYETSAMCHTSFLYFFSNNKVLFMRKDSDAVCSNS</sequence>
<evidence type="ECO:0000313" key="1">
    <source>
        <dbReference type="EMBL" id="MBX46471.1"/>
    </source>
</evidence>
<accession>A0A2P2NVU3</accession>
<organism evidence="1">
    <name type="scientific">Rhizophora mucronata</name>
    <name type="common">Asiatic mangrove</name>
    <dbReference type="NCBI Taxonomy" id="61149"/>
    <lineage>
        <taxon>Eukaryota</taxon>
        <taxon>Viridiplantae</taxon>
        <taxon>Streptophyta</taxon>
        <taxon>Embryophyta</taxon>
        <taxon>Tracheophyta</taxon>
        <taxon>Spermatophyta</taxon>
        <taxon>Magnoliopsida</taxon>
        <taxon>eudicotyledons</taxon>
        <taxon>Gunneridae</taxon>
        <taxon>Pentapetalae</taxon>
        <taxon>rosids</taxon>
        <taxon>fabids</taxon>
        <taxon>Malpighiales</taxon>
        <taxon>Rhizophoraceae</taxon>
        <taxon>Rhizophora</taxon>
    </lineage>
</organism>
<reference evidence="1" key="1">
    <citation type="submission" date="2018-02" db="EMBL/GenBank/DDBJ databases">
        <title>Rhizophora mucronata_Transcriptome.</title>
        <authorList>
            <person name="Meera S.P."/>
            <person name="Sreeshan A."/>
            <person name="Augustine A."/>
        </authorList>
    </citation>
    <scope>NUCLEOTIDE SEQUENCE</scope>
    <source>
        <tissue evidence="1">Leaf</tissue>
    </source>
</reference>